<dbReference type="NCBIfam" id="NF005495">
    <property type="entry name" value="PRK07109.1"/>
    <property type="match status" value="1"/>
</dbReference>
<accession>A0ABU5I5W3</accession>
<dbReference type="InterPro" id="IPR002347">
    <property type="entry name" value="SDR_fam"/>
</dbReference>
<proteinExistence type="inferred from homology"/>
<keyword evidence="5" id="KW-0812">Transmembrane</keyword>
<reference evidence="6 7" key="1">
    <citation type="submission" date="2023-12" db="EMBL/GenBank/DDBJ databases">
        <title>Description of Novel Strain Fulvimarina sp. 2208YS6-2-32 isolated from Uroteuthis (Photololigo) edulis.</title>
        <authorList>
            <person name="Park J.-S."/>
        </authorList>
    </citation>
    <scope>NUCLEOTIDE SEQUENCE [LARGE SCALE GENOMIC DNA]</scope>
    <source>
        <strain evidence="6 7">2208YS6-2-32</strain>
    </source>
</reference>
<evidence type="ECO:0000256" key="2">
    <source>
        <dbReference type="ARBA" id="ARBA00023002"/>
    </source>
</evidence>
<dbReference type="EMBL" id="JAXLPB010000004">
    <property type="protein sequence ID" value="MDY8110138.1"/>
    <property type="molecule type" value="Genomic_DNA"/>
</dbReference>
<evidence type="ECO:0000256" key="5">
    <source>
        <dbReference type="SAM" id="Phobius"/>
    </source>
</evidence>
<organism evidence="6 7">
    <name type="scientific">Fulvimarina uroteuthidis</name>
    <dbReference type="NCBI Taxonomy" id="3098149"/>
    <lineage>
        <taxon>Bacteria</taxon>
        <taxon>Pseudomonadati</taxon>
        <taxon>Pseudomonadota</taxon>
        <taxon>Alphaproteobacteria</taxon>
        <taxon>Hyphomicrobiales</taxon>
        <taxon>Aurantimonadaceae</taxon>
        <taxon>Fulvimarina</taxon>
    </lineage>
</organism>
<dbReference type="SUPFAM" id="SSF51735">
    <property type="entry name" value="NAD(P)-binding Rossmann-fold domains"/>
    <property type="match status" value="1"/>
</dbReference>
<dbReference type="Pfam" id="PF00106">
    <property type="entry name" value="adh_short"/>
    <property type="match status" value="1"/>
</dbReference>
<comment type="caution">
    <text evidence="6">The sequence shown here is derived from an EMBL/GenBank/DDBJ whole genome shotgun (WGS) entry which is preliminary data.</text>
</comment>
<dbReference type="InterPro" id="IPR020904">
    <property type="entry name" value="Sc_DH/Rdtase_CS"/>
</dbReference>
<protein>
    <submittedName>
        <fullName evidence="6">SDR family oxidoreductase</fullName>
    </submittedName>
</protein>
<dbReference type="PRINTS" id="PR00080">
    <property type="entry name" value="SDRFAMILY"/>
</dbReference>
<feature type="region of interest" description="Disordered" evidence="4">
    <location>
        <begin position="276"/>
        <end position="295"/>
    </location>
</feature>
<dbReference type="PRINTS" id="PR00081">
    <property type="entry name" value="GDHRDH"/>
</dbReference>
<dbReference type="InterPro" id="IPR036291">
    <property type="entry name" value="NAD(P)-bd_dom_sf"/>
</dbReference>
<dbReference type="Gene3D" id="3.40.50.720">
    <property type="entry name" value="NAD(P)-binding Rossmann-like Domain"/>
    <property type="match status" value="1"/>
</dbReference>
<comment type="similarity">
    <text evidence="1 3">Belongs to the short-chain dehydrogenases/reductases (SDR) family.</text>
</comment>
<feature type="transmembrane region" description="Helical" evidence="5">
    <location>
        <begin position="312"/>
        <end position="331"/>
    </location>
</feature>
<evidence type="ECO:0000313" key="6">
    <source>
        <dbReference type="EMBL" id="MDY8110138.1"/>
    </source>
</evidence>
<evidence type="ECO:0000256" key="3">
    <source>
        <dbReference type="RuleBase" id="RU000363"/>
    </source>
</evidence>
<evidence type="ECO:0000256" key="4">
    <source>
        <dbReference type="SAM" id="MobiDB-lite"/>
    </source>
</evidence>
<dbReference type="PROSITE" id="PS00061">
    <property type="entry name" value="ADH_SHORT"/>
    <property type="match status" value="1"/>
</dbReference>
<evidence type="ECO:0000313" key="7">
    <source>
        <dbReference type="Proteomes" id="UP001294412"/>
    </source>
</evidence>
<evidence type="ECO:0000256" key="1">
    <source>
        <dbReference type="ARBA" id="ARBA00006484"/>
    </source>
</evidence>
<keyword evidence="5" id="KW-1133">Transmembrane helix</keyword>
<dbReference type="RefSeq" id="WP_322187663.1">
    <property type="nucleotide sequence ID" value="NZ_JAXLPB010000004.1"/>
</dbReference>
<dbReference type="PANTHER" id="PTHR44196">
    <property type="entry name" value="DEHYDROGENASE/REDUCTASE SDR FAMILY MEMBER 7B"/>
    <property type="match status" value="1"/>
</dbReference>
<dbReference type="PANTHER" id="PTHR44196:SF1">
    <property type="entry name" value="DEHYDROGENASE_REDUCTASE SDR FAMILY MEMBER 7B"/>
    <property type="match status" value="1"/>
</dbReference>
<gene>
    <name evidence="6" type="ORF">U0C82_13405</name>
</gene>
<keyword evidence="2" id="KW-0560">Oxidoreductase</keyword>
<name>A0ABU5I5W3_9HYPH</name>
<dbReference type="Proteomes" id="UP001294412">
    <property type="component" value="Unassembled WGS sequence"/>
</dbReference>
<sequence length="336" mass="35522">MRKRQTSLAGKVIVVTGASSGIGLITARRAASRGARVVLVSRDAPVIDQIAREIGKGGGHALAVRGDVSIEADVQAVVEAAVGRFGRIDVWVNNAGVAAYATLVDLPIDVHRRLFETNYWGLVYGSLAAVRHFRTRRGIGRLINIGSVNSDVAVPLLSAYSATKHAVKGFNNALRRELMVSDPQVTVTLIKPSGIATAFPQHARNFLKVEPRVVPPLYTPEIVANAILHAAAHGPREIIVGAVGPALSIPQALIPRLVDRLLAKVVPPLSKSANAITRTDNLDTPTGGAESHYPHAPGLPISPYTMAQKRPVLSAIVVAGAGAMALAWALARTRRS</sequence>
<keyword evidence="7" id="KW-1185">Reference proteome</keyword>
<keyword evidence="5" id="KW-0472">Membrane</keyword>